<dbReference type="EMBL" id="CAXAMN010004714">
    <property type="protein sequence ID" value="CAK9010740.1"/>
    <property type="molecule type" value="Genomic_DNA"/>
</dbReference>
<evidence type="ECO:0000313" key="1">
    <source>
        <dbReference type="EMBL" id="CAK9010740.1"/>
    </source>
</evidence>
<keyword evidence="2" id="KW-1185">Reference proteome</keyword>
<dbReference type="Proteomes" id="UP001642484">
    <property type="component" value="Unassembled WGS sequence"/>
</dbReference>
<proteinExistence type="predicted"/>
<evidence type="ECO:0000313" key="2">
    <source>
        <dbReference type="Proteomes" id="UP001642484"/>
    </source>
</evidence>
<reference evidence="1 2" key="1">
    <citation type="submission" date="2024-02" db="EMBL/GenBank/DDBJ databases">
        <authorList>
            <person name="Chen Y."/>
            <person name="Shah S."/>
            <person name="Dougan E. K."/>
            <person name="Thang M."/>
            <person name="Chan C."/>
        </authorList>
    </citation>
    <scope>NUCLEOTIDE SEQUENCE [LARGE SCALE GENOMIC DNA]</scope>
</reference>
<name>A0ABP0J8L4_9DINO</name>
<sequence>MPSPALKGFEDLWSTPGMRFRQCPRSPRRRTLQLEMNSQLSDLRQKPKCTPGQALIGDFSNNAYHFTCCDAGEKCQGCRTSSGGVCQKCAAGYVMQTIPIMNTSKCFICDDVPNWRDMQGRSCSDLQKQGICSGGWPSKSQDVAFQGVRPSEVCCACGGGSVHPTPVQMPLQSKALYFGQSINETPEPITAEVQQADPACSFASSGLELLKDGQVSGTITVTNQTVIKCSTVSVQDPVRGIVTHIAFSLPVYAFSYGEQVVYFKFWGLDQSPTQRIVAPQSVHPRALTKFQLQCDPKCQWLSITLSGELHWNPIPSGTKSSLPEDLSAAVTTLAGMPSCSCQVAASLNAKPVSSRFLAVQARLWNAAAYEMPRILARVSAAIPEVQLLEDLGPGLRWFNRSGHSLALPVVENISSGEKVIVSKPITPNILDVDCSDAKGNPLTWSRSGGEVMLNGDMAFKLDPLSGTISGTPQLSLSSAQGRAEVNITCQLALGGPLYDMELPVVLLNVQIMDDVCWVPSNISGTFQWKETPNVQEAKCLQECRLRDDCAAIQYDNKSCRVMVGDGNQSFVDSQVLVRLNNCSEEDAGLNLFVPGAGYLEGEFSVMTAYHGASSYSRPGSNPDRQLLLGRRENVERVPASCMKSAWLLLHINSSDYEDSTAKNKPEFFGDAMACITPDVVSNVFKNGQDIFDLQLLPAELQSAPNFDKPAALQPSTLALSVPSCSKPAASFVYGTVKEPGIYSLDPCECFGEAYALVNPVTQESNAAVPRNADGSFNNGSVPDQLLFSGPYTCEESASVGQFLHFDLEGCQKACSSQAQCQFYLFGKTSETCTLFQSCRFIQDVGLQIVNELYGIPPKSTSYCRIANPQKCWQEIRRRSMLSFTPSALPDCLFQKQYDACDALQLLLGKKDGPCTRCEYIDASSPFAAQGLQKVPLPEVFPAASQITVTCNKTSRMFAMLEEGLHWKGRTVAATFTCVSGQWIGEGPWRDLSNFTCQRCIQVGSPSLQRFSMVSMPEIYFLEHRQVQVNYPLAWKGCPRAGFLTPSPLQSARSKMFMVLAKNLSLQLSSSSPGGLTWWIDTYTEQLRVSSSGAVKLDPNKTWCVCDTATQPGTLYACPCTSTCLVMERGFIQGSTGKCARALGQTLKYVSCPMTRDIPFLWYFQSGNCFFGFDLSNTAKRLWTATSEAATSPSASPLRLGNYAFKMHPIEPQGGLFQIYMDYPPYSVQLCLHADMSQKNGTGFAMKISGDCQSVFMWIGQHLIYFHRSDLSTTYYMALYANPTDLRQILVAEKQTKPGDRYNFKMDHGQIFPVGEPTKCLQASQSVALPMQETTYLVRHEFTPNPNPPYPLCDAYPAFFGDPLQGARGWYQVCATSPFLKLQPGPPPEILQYDEYNVVIKCPKDSVMSKVKWPQFRIYPPPLLGLMDRPNLTNGQAACVPVETIYLQRAASFGVREYKAKFIPYNINNISDNLTFVCPPGSLMQSISIQAFAWNSMTFSCIGPWETLVAPPSSLSSAYFENCSQNWTQSWSTESRSPNSSSSGDWMELGSCETSLSVAMPETPNPNADARPLDLKISNLQSLSSKERAAYTRAPAIHIAADNAEKVLFTCLPGHAEGPLLGGNRTTLCASNAAVKVSDLSQASALFVDQFQTLWSQKSCPVLMKSATVGDITNTAKGGMTMAQLTHILRLAYHATAFGDPHAAPFNYTGQGRGISECRARWSTMGFALP</sequence>
<protein>
    <submittedName>
        <fullName evidence="1">Uncharacterized protein</fullName>
    </submittedName>
</protein>
<comment type="caution">
    <text evidence="1">The sequence shown here is derived from an EMBL/GenBank/DDBJ whole genome shotgun (WGS) entry which is preliminary data.</text>
</comment>
<organism evidence="1 2">
    <name type="scientific">Durusdinium trenchii</name>
    <dbReference type="NCBI Taxonomy" id="1381693"/>
    <lineage>
        <taxon>Eukaryota</taxon>
        <taxon>Sar</taxon>
        <taxon>Alveolata</taxon>
        <taxon>Dinophyceae</taxon>
        <taxon>Suessiales</taxon>
        <taxon>Symbiodiniaceae</taxon>
        <taxon>Durusdinium</taxon>
    </lineage>
</organism>
<gene>
    <name evidence="1" type="ORF">CCMP2556_LOCUS10187</name>
</gene>
<accession>A0ABP0J8L4</accession>